<dbReference type="InterPro" id="IPR001119">
    <property type="entry name" value="SLH_dom"/>
</dbReference>
<dbReference type="PANTHER" id="PTHR43308">
    <property type="entry name" value="OUTER MEMBRANE PROTEIN ALPHA-RELATED"/>
    <property type="match status" value="1"/>
</dbReference>
<sequence>MSEVNIKVVRPSNSVVFFDIVKVNAADGKFSTSFTLGSGEAAGTYKIVAGQGNDVGTQDLVVVAKPVVGGGGGGGGGGPSIVTSTNGKLTLPAGGTGVVSLEDKVTVSIPANATSKELKLTIEKLLTTQNLLTNKEVLLSSIFEILKNFPENFSKPVTLTFVFDSASLKGNQKPSVFYYDEVKKVWVDIGGKVDGNHITVEVDHFTKFAVLAVGQTDTDTKFSDISGHWAEANIKQAVSMGIVKGYADGTFKPGKTVTRAEFAVMLMNALKPQEEGSALIFSDSAKIGAWARKAVAQAVQAGIIKGYKDGTFRPDAEITRAEMAAMLANAAGQSSQSNAATGFADDKDIPAWAKASVAYVKQAGIVQGKGDNQFAPQDQATRAEAVTVLLKLPAQQKK</sequence>
<name>A0A7Z2VKM9_9BACL</name>
<feature type="domain" description="SLH" evidence="1">
    <location>
        <begin position="343"/>
        <end position="398"/>
    </location>
</feature>
<accession>A0A7Z2VKM9</accession>
<proteinExistence type="predicted"/>
<dbReference type="PANTHER" id="PTHR43308:SF5">
    <property type="entry name" value="S-LAYER PROTEIN _ PEPTIDOGLYCAN ENDO-BETA-N-ACETYLGLUCOSAMINIDASE"/>
    <property type="match status" value="1"/>
</dbReference>
<reference evidence="2 3" key="1">
    <citation type="submission" date="2020-04" db="EMBL/GenBank/DDBJ databases">
        <title>Genome sequencing of novel species.</title>
        <authorList>
            <person name="Heo J."/>
            <person name="Kim S.-J."/>
            <person name="Kim J.-S."/>
            <person name="Hong S.-B."/>
            <person name="Kwon S.-W."/>
        </authorList>
    </citation>
    <scope>NUCLEOTIDE SEQUENCE [LARGE SCALE GENOMIC DNA]</scope>
    <source>
        <strain evidence="2 3">MFER-1</strain>
    </source>
</reference>
<gene>
    <name evidence="2" type="ORF">HH215_16305</name>
</gene>
<keyword evidence="3" id="KW-1185">Reference proteome</keyword>
<evidence type="ECO:0000313" key="2">
    <source>
        <dbReference type="EMBL" id="QJD84585.1"/>
    </source>
</evidence>
<evidence type="ECO:0000313" key="3">
    <source>
        <dbReference type="Proteomes" id="UP000502248"/>
    </source>
</evidence>
<dbReference type="Gene3D" id="2.60.220.30">
    <property type="match status" value="1"/>
</dbReference>
<feature type="domain" description="SLH" evidence="1">
    <location>
        <begin position="217"/>
        <end position="277"/>
    </location>
</feature>
<dbReference type="AlphaFoldDB" id="A0A7Z2VKM9"/>
<evidence type="ECO:0000259" key="1">
    <source>
        <dbReference type="PROSITE" id="PS51272"/>
    </source>
</evidence>
<dbReference type="Pfam" id="PF00395">
    <property type="entry name" value="SLH"/>
    <property type="match status" value="3"/>
</dbReference>
<dbReference type="RefSeq" id="WP_169280866.1">
    <property type="nucleotide sequence ID" value="NZ_CP051680.1"/>
</dbReference>
<dbReference type="Proteomes" id="UP000502248">
    <property type="component" value="Chromosome"/>
</dbReference>
<organism evidence="2 3">
    <name type="scientific">Cohnella herbarum</name>
    <dbReference type="NCBI Taxonomy" id="2728023"/>
    <lineage>
        <taxon>Bacteria</taxon>
        <taxon>Bacillati</taxon>
        <taxon>Bacillota</taxon>
        <taxon>Bacilli</taxon>
        <taxon>Bacillales</taxon>
        <taxon>Paenibacillaceae</taxon>
        <taxon>Cohnella</taxon>
    </lineage>
</organism>
<feature type="domain" description="SLH" evidence="1">
    <location>
        <begin position="278"/>
        <end position="341"/>
    </location>
</feature>
<protein>
    <submittedName>
        <fullName evidence="2">S-layer homology domain-containing protein</fullName>
    </submittedName>
</protein>
<dbReference type="InterPro" id="IPR051465">
    <property type="entry name" value="Cell_Envelope_Struct_Comp"/>
</dbReference>
<dbReference type="PROSITE" id="PS51272">
    <property type="entry name" value="SLH"/>
    <property type="match status" value="3"/>
</dbReference>
<dbReference type="EMBL" id="CP051680">
    <property type="protein sequence ID" value="QJD84585.1"/>
    <property type="molecule type" value="Genomic_DNA"/>
</dbReference>
<dbReference type="KEGG" id="cheb:HH215_16305"/>